<evidence type="ECO:0000313" key="7">
    <source>
        <dbReference type="EMBL" id="QFU84785.1"/>
    </source>
</evidence>
<dbReference type="InterPro" id="IPR029016">
    <property type="entry name" value="GAF-like_dom_sf"/>
</dbReference>
<keyword evidence="4" id="KW-0175">Coiled coil</keyword>
<dbReference type="PANTHER" id="PTHR30136:SF35">
    <property type="entry name" value="HTH-TYPE TRANSCRIPTIONAL REGULATOR RV1719"/>
    <property type="match status" value="1"/>
</dbReference>
<name>A0A5P9P9H1_9EURY</name>
<feature type="domain" description="HTH iclR-type" evidence="5">
    <location>
        <begin position="8"/>
        <end position="67"/>
    </location>
</feature>
<gene>
    <name evidence="7" type="ORF">GCU68_19965</name>
</gene>
<sequence length="268" mass="30111">MSGTSHHVKSVQKLFRIIEALERHERMGVTELARETGIAKSSVYKYLDTLQHLGFVTKTETSYALSLRWYEIGRGIRERRDVFQVARSELDRLARQTGETVSLVVEEDGDAVYLLQVSERERPAAPVEEGGRIPMPISVGGKAILSYRPIEEVEVLLAQHELTDRTDQLISELQTLRNQRMVIERESPSDGTFSAGTFMGHRHVVGHDEPYQNLHSIAVPIRNADSYAVAAIEVSGSKESLYGRRLEDEIARLLVNASKSIETVLLSQ</sequence>
<dbReference type="AlphaFoldDB" id="A0A5P9P9H1"/>
<organism evidence="7 8">
    <name type="scientific">Natronorubrum aibiense</name>
    <dbReference type="NCBI Taxonomy" id="348826"/>
    <lineage>
        <taxon>Archaea</taxon>
        <taxon>Methanobacteriati</taxon>
        <taxon>Methanobacteriota</taxon>
        <taxon>Stenosarchaea group</taxon>
        <taxon>Halobacteria</taxon>
        <taxon>Halobacteriales</taxon>
        <taxon>Natrialbaceae</taxon>
        <taxon>Natronorubrum</taxon>
    </lineage>
</organism>
<dbReference type="GO" id="GO:0003700">
    <property type="term" value="F:DNA-binding transcription factor activity"/>
    <property type="evidence" value="ECO:0007669"/>
    <property type="project" value="TreeGrafter"/>
</dbReference>
<feature type="coiled-coil region" evidence="4">
    <location>
        <begin position="159"/>
        <end position="186"/>
    </location>
</feature>
<evidence type="ECO:0000256" key="3">
    <source>
        <dbReference type="ARBA" id="ARBA00023163"/>
    </source>
</evidence>
<dbReference type="SUPFAM" id="SSF55781">
    <property type="entry name" value="GAF domain-like"/>
    <property type="match status" value="1"/>
</dbReference>
<dbReference type="KEGG" id="nas:GCU68_19965"/>
<evidence type="ECO:0000256" key="2">
    <source>
        <dbReference type="ARBA" id="ARBA00023125"/>
    </source>
</evidence>
<dbReference type="InterPro" id="IPR036388">
    <property type="entry name" value="WH-like_DNA-bd_sf"/>
</dbReference>
<dbReference type="Gene3D" id="3.30.450.40">
    <property type="match status" value="1"/>
</dbReference>
<dbReference type="InterPro" id="IPR005471">
    <property type="entry name" value="Tscrpt_reg_IclR_N"/>
</dbReference>
<dbReference type="Pfam" id="PF09339">
    <property type="entry name" value="HTH_IclR"/>
    <property type="match status" value="1"/>
</dbReference>
<keyword evidence="2" id="KW-0238">DNA-binding</keyword>
<keyword evidence="1" id="KW-0805">Transcription regulation</keyword>
<keyword evidence="3" id="KW-0804">Transcription</keyword>
<dbReference type="SUPFAM" id="SSF46785">
    <property type="entry name" value="Winged helix' DNA-binding domain"/>
    <property type="match status" value="1"/>
</dbReference>
<reference evidence="7 8" key="1">
    <citation type="journal article" date="2007" name="Int. J. Syst. Evol. Microbiol.">
        <title>Natronorubrum sulfidifaciens sp. nov., an extremely haloalkaliphilic archaeon isolated from Aiding salt lake in Xin-Jiang, China.</title>
        <authorList>
            <person name="Cui H.L."/>
            <person name="Tohty D."/>
            <person name="Liu H.C."/>
            <person name="Liu S.J."/>
            <person name="Oren A."/>
            <person name="Zhou P.J."/>
        </authorList>
    </citation>
    <scope>NUCLEOTIDE SEQUENCE [LARGE SCALE GENOMIC DNA]</scope>
    <source>
        <strain evidence="7 8">7-3</strain>
        <plasmid evidence="7">unnamed2</plasmid>
    </source>
</reference>
<dbReference type="SMART" id="SM00346">
    <property type="entry name" value="HTH_ICLR"/>
    <property type="match status" value="1"/>
</dbReference>
<dbReference type="GO" id="GO:0003677">
    <property type="term" value="F:DNA binding"/>
    <property type="evidence" value="ECO:0007669"/>
    <property type="project" value="UniProtKB-KW"/>
</dbReference>
<proteinExistence type="predicted"/>
<keyword evidence="8" id="KW-1185">Reference proteome</keyword>
<accession>A0A5P9P9H1</accession>
<evidence type="ECO:0000256" key="4">
    <source>
        <dbReference type="SAM" id="Coils"/>
    </source>
</evidence>
<dbReference type="PROSITE" id="PS51078">
    <property type="entry name" value="ICLR_ED"/>
    <property type="match status" value="1"/>
</dbReference>
<dbReference type="EMBL" id="CP045490">
    <property type="protein sequence ID" value="QFU84785.1"/>
    <property type="molecule type" value="Genomic_DNA"/>
</dbReference>
<geneLocation type="plasmid" evidence="7 8">
    <name>unnamed2</name>
</geneLocation>
<feature type="domain" description="IclR-ED" evidence="6">
    <location>
        <begin position="68"/>
        <end position="267"/>
    </location>
</feature>
<dbReference type="InterPro" id="IPR036390">
    <property type="entry name" value="WH_DNA-bd_sf"/>
</dbReference>
<dbReference type="Proteomes" id="UP000326170">
    <property type="component" value="Plasmid unnamed2"/>
</dbReference>
<keyword evidence="7" id="KW-0614">Plasmid</keyword>
<dbReference type="GO" id="GO:0045892">
    <property type="term" value="P:negative regulation of DNA-templated transcription"/>
    <property type="evidence" value="ECO:0007669"/>
    <property type="project" value="TreeGrafter"/>
</dbReference>
<evidence type="ECO:0000313" key="8">
    <source>
        <dbReference type="Proteomes" id="UP000326170"/>
    </source>
</evidence>
<dbReference type="PROSITE" id="PS51077">
    <property type="entry name" value="HTH_ICLR"/>
    <property type="match status" value="1"/>
</dbReference>
<protein>
    <submittedName>
        <fullName evidence="7">Helix-turn-helix domain-containing protein</fullName>
    </submittedName>
</protein>
<dbReference type="InterPro" id="IPR014757">
    <property type="entry name" value="Tscrpt_reg_IclR_C"/>
</dbReference>
<dbReference type="Gene3D" id="1.10.10.10">
    <property type="entry name" value="Winged helix-like DNA-binding domain superfamily/Winged helix DNA-binding domain"/>
    <property type="match status" value="1"/>
</dbReference>
<evidence type="ECO:0000259" key="5">
    <source>
        <dbReference type="PROSITE" id="PS51077"/>
    </source>
</evidence>
<evidence type="ECO:0000256" key="1">
    <source>
        <dbReference type="ARBA" id="ARBA00023015"/>
    </source>
</evidence>
<dbReference type="PANTHER" id="PTHR30136">
    <property type="entry name" value="HELIX-TURN-HELIX TRANSCRIPTIONAL REGULATOR, ICLR FAMILY"/>
    <property type="match status" value="1"/>
</dbReference>
<dbReference type="Pfam" id="PF01614">
    <property type="entry name" value="IclR_C"/>
    <property type="match status" value="1"/>
</dbReference>
<evidence type="ECO:0000259" key="6">
    <source>
        <dbReference type="PROSITE" id="PS51078"/>
    </source>
</evidence>
<dbReference type="InterPro" id="IPR050707">
    <property type="entry name" value="HTH_MetabolicPath_Reg"/>
</dbReference>